<sequence>MEEHERNPLSRAGEQSQALQILLNFFRGHPTLGKFYVYAQRPWLDYRIATLTERGAPPTFIDQRSFPDENAAAHAVFVLRVESLGSLR</sequence>
<reference evidence="2 3" key="1">
    <citation type="submission" date="2016-05" db="EMBL/GenBank/DDBJ databases">
        <title>Complete genome sequence of a phthalic acid esters degrading Mycobacterium sp. YC-RL4.</title>
        <authorList>
            <person name="Ren L."/>
            <person name="Fan S."/>
            <person name="Ruth N."/>
            <person name="Jia Y."/>
            <person name="Wang J."/>
            <person name="Qiao C."/>
        </authorList>
    </citation>
    <scope>NUCLEOTIDE SEQUENCE [LARGE SCALE GENOMIC DNA]</scope>
    <source>
        <strain evidence="2 3">YC-RL4</strain>
        <plasmid evidence="3">pmyc1</plasmid>
    </source>
</reference>
<gene>
    <name evidence="2" type="ORF">A7U43_27860</name>
</gene>
<name>A0A172UW41_9MYCO</name>
<feature type="domain" description="N,N-dimethylformamidase alpha subunit" evidence="1">
    <location>
        <begin position="2"/>
        <end position="85"/>
    </location>
</feature>
<dbReference type="Pfam" id="PF26354">
    <property type="entry name" value="DMF_alpha"/>
    <property type="match status" value="1"/>
</dbReference>
<dbReference type="KEGG" id="madi:A7U43_27860"/>
<dbReference type="InterPro" id="IPR058713">
    <property type="entry name" value="DMF_alpha_dom"/>
</dbReference>
<keyword evidence="2" id="KW-0614">Plasmid</keyword>
<evidence type="ECO:0000313" key="3">
    <source>
        <dbReference type="Proteomes" id="UP000077143"/>
    </source>
</evidence>
<organism evidence="2 3">
    <name type="scientific">Mycobacterium adipatum</name>
    <dbReference type="NCBI Taxonomy" id="1682113"/>
    <lineage>
        <taxon>Bacteria</taxon>
        <taxon>Bacillati</taxon>
        <taxon>Actinomycetota</taxon>
        <taxon>Actinomycetes</taxon>
        <taxon>Mycobacteriales</taxon>
        <taxon>Mycobacteriaceae</taxon>
        <taxon>Mycobacterium</taxon>
    </lineage>
</organism>
<dbReference type="EMBL" id="CP015597">
    <property type="protein sequence ID" value="ANE83349.1"/>
    <property type="molecule type" value="Genomic_DNA"/>
</dbReference>
<evidence type="ECO:0000313" key="2">
    <source>
        <dbReference type="EMBL" id="ANE83349.1"/>
    </source>
</evidence>
<accession>A0A172UW41</accession>
<protein>
    <recommendedName>
        <fullName evidence="1">N,N-dimethylformamidase alpha subunit domain-containing protein</fullName>
    </recommendedName>
</protein>
<proteinExistence type="predicted"/>
<geneLocation type="plasmid" evidence="3">
    <name>pmyc1</name>
</geneLocation>
<dbReference type="Proteomes" id="UP000077143">
    <property type="component" value="Plasmid pMYC1"/>
</dbReference>
<evidence type="ECO:0000259" key="1">
    <source>
        <dbReference type="Pfam" id="PF26354"/>
    </source>
</evidence>
<keyword evidence="3" id="KW-1185">Reference proteome</keyword>
<dbReference type="AlphaFoldDB" id="A0A172UW41"/>